<feature type="compositionally biased region" description="Basic and acidic residues" evidence="1">
    <location>
        <begin position="517"/>
        <end position="541"/>
    </location>
</feature>
<feature type="region of interest" description="Disordered" evidence="1">
    <location>
        <begin position="472"/>
        <end position="603"/>
    </location>
</feature>
<comment type="caution">
    <text evidence="3">The sequence shown here is derived from an EMBL/GenBank/DDBJ whole genome shotgun (WGS) entry which is preliminary data.</text>
</comment>
<accession>A0A5C6BJ18</accession>
<feature type="compositionally biased region" description="Low complexity" evidence="1">
    <location>
        <begin position="351"/>
        <end position="370"/>
    </location>
</feature>
<sequence>MSGAVMLLMAATVGITYGWTPDNGNGVKYIIQIPPEKMEQVARTGEISSQIPAEVRGHVSEVVIRVGNGNVPRITPDYLSRRDVETGTFNAVAAADQIPMPIPSMGDPTDLRPIGVSASAPTAMMKPAPQSGGMNMPGGFGMTPASSSAPPNTGYGSSGYGTSGYGSAPPPSTGFNNSSLEQAAREAANNVAQQFNATTEASRQQIQQNLNAGVERMGDAANSQFQSATNGIQDAAKGLMYGPVLPPNNADDPRNRLTQSSTSALPPTPASNGPSTAPYASTNSFGSAPPSSSPSAATGGSAGYGAAPTSSSSLPPNMAASTSSTNSYSGPASTPPLNATTRDEDWYALNGSRGRPSTSPASSSASAFAGGNFGQLPAGLQSAVNSSTSRPNPPSANGGYSSSAYADDTRQTTASSSELDYDPNLSAAQASRLPKNGYSYDAEGYPVDRQGYRLDQYGRRVDRQGHLIKAVDSIAESNTPPGSLRDGVQKNTGFAGGPFADNRPAGSHSTTPLVQPPRDRLSDASSERDRYPRNTDARNPDSHLAGLNGGMSGGINGAPRNAETGSRIEGRSRGGEDDLDSSSDGALGRGRFGDQTTSAGSGAGEFDGELKQVAAQPIFNALLLLSVVGNLYLLYWLKNLRVQFREMVAAKRASVSGGSLAGGV</sequence>
<keyword evidence="2" id="KW-0472">Membrane</keyword>
<proteinExistence type="predicted"/>
<feature type="compositionally biased region" description="Polar residues" evidence="1">
    <location>
        <begin position="319"/>
        <end position="340"/>
    </location>
</feature>
<dbReference type="Proteomes" id="UP000319908">
    <property type="component" value="Unassembled WGS sequence"/>
</dbReference>
<keyword evidence="2" id="KW-1133">Transmembrane helix</keyword>
<organism evidence="3 4">
    <name type="scientific">Allorhodopirellula heiligendammensis</name>
    <dbReference type="NCBI Taxonomy" id="2714739"/>
    <lineage>
        <taxon>Bacteria</taxon>
        <taxon>Pseudomonadati</taxon>
        <taxon>Planctomycetota</taxon>
        <taxon>Planctomycetia</taxon>
        <taxon>Pirellulales</taxon>
        <taxon>Pirellulaceae</taxon>
        <taxon>Allorhodopirellula</taxon>
    </lineage>
</organism>
<dbReference type="OrthoDB" id="232801at2"/>
<dbReference type="EMBL" id="SJPU01000003">
    <property type="protein sequence ID" value="TWU10424.1"/>
    <property type="molecule type" value="Genomic_DNA"/>
</dbReference>
<feature type="region of interest" description="Disordered" evidence="1">
    <location>
        <begin position="144"/>
        <end position="178"/>
    </location>
</feature>
<dbReference type="RefSeq" id="WP_146408888.1">
    <property type="nucleotide sequence ID" value="NZ_SJPU01000003.1"/>
</dbReference>
<keyword evidence="4" id="KW-1185">Reference proteome</keyword>
<name>A0A5C6BJ18_9BACT</name>
<feature type="region of interest" description="Disordered" evidence="1">
    <location>
        <begin position="239"/>
        <end position="445"/>
    </location>
</feature>
<feature type="compositionally biased region" description="Basic and acidic residues" evidence="1">
    <location>
        <begin position="566"/>
        <end position="576"/>
    </location>
</feature>
<evidence type="ECO:0000313" key="3">
    <source>
        <dbReference type="EMBL" id="TWU10424.1"/>
    </source>
</evidence>
<evidence type="ECO:0000313" key="4">
    <source>
        <dbReference type="Proteomes" id="UP000319908"/>
    </source>
</evidence>
<protein>
    <submittedName>
        <fullName evidence="3">Uncharacterized protein</fullName>
    </submittedName>
</protein>
<feature type="compositionally biased region" description="Gly residues" evidence="1">
    <location>
        <begin position="547"/>
        <end position="556"/>
    </location>
</feature>
<feature type="compositionally biased region" description="Low complexity" evidence="1">
    <location>
        <begin position="395"/>
        <end position="406"/>
    </location>
</feature>
<evidence type="ECO:0000256" key="1">
    <source>
        <dbReference type="SAM" id="MobiDB-lite"/>
    </source>
</evidence>
<feature type="compositionally biased region" description="Low complexity" evidence="1">
    <location>
        <begin position="281"/>
        <end position="313"/>
    </location>
</feature>
<dbReference type="AlphaFoldDB" id="A0A5C6BJ18"/>
<feature type="transmembrane region" description="Helical" evidence="2">
    <location>
        <begin position="618"/>
        <end position="637"/>
    </location>
</feature>
<gene>
    <name evidence="3" type="ORF">Poly21_43280</name>
</gene>
<reference evidence="3 4" key="1">
    <citation type="journal article" date="2020" name="Antonie Van Leeuwenhoek">
        <title>Rhodopirellula heiligendammensis sp. nov., Rhodopirellula pilleata sp. nov., and Rhodopirellula solitaria sp. nov. isolated from natural or artificial marine surfaces in Northern Germany and California, USA, and emended description of the genus Rhodopirellula.</title>
        <authorList>
            <person name="Kallscheuer N."/>
            <person name="Wiegand S."/>
            <person name="Jogler M."/>
            <person name="Boedeker C."/>
            <person name="Peeters S.H."/>
            <person name="Rast P."/>
            <person name="Heuer A."/>
            <person name="Jetten M.S.M."/>
            <person name="Rohde M."/>
            <person name="Jogler C."/>
        </authorList>
    </citation>
    <scope>NUCLEOTIDE SEQUENCE [LARGE SCALE GENOMIC DNA]</scope>
    <source>
        <strain evidence="3 4">Poly21</strain>
    </source>
</reference>
<evidence type="ECO:0000256" key="2">
    <source>
        <dbReference type="SAM" id="Phobius"/>
    </source>
</evidence>
<keyword evidence="2" id="KW-0812">Transmembrane</keyword>